<evidence type="ECO:0000256" key="1">
    <source>
        <dbReference type="ARBA" id="ARBA00023231"/>
    </source>
</evidence>
<organism evidence="4 5">
    <name type="scientific">Roseibium litorale</name>
    <dbReference type="NCBI Taxonomy" id="2803841"/>
    <lineage>
        <taxon>Bacteria</taxon>
        <taxon>Pseudomonadati</taxon>
        <taxon>Pseudomonadota</taxon>
        <taxon>Alphaproteobacteria</taxon>
        <taxon>Hyphomicrobiales</taxon>
        <taxon>Stappiaceae</taxon>
        <taxon>Roseibium</taxon>
    </lineage>
</organism>
<reference evidence="5" key="1">
    <citation type="submission" date="2020-09" db="EMBL/GenBank/DDBJ databases">
        <title>The genome sequence of strain Labrenzia suaedae 4C16A.</title>
        <authorList>
            <person name="Liu Y."/>
        </authorList>
    </citation>
    <scope>NUCLEOTIDE SEQUENCE [LARGE SCALE GENOMIC DNA]</scope>
    <source>
        <strain evidence="5">4C16A</strain>
    </source>
</reference>
<reference evidence="4 5" key="2">
    <citation type="journal article" date="2021" name="Int. J. Syst. Evol. Microbiol.">
        <title>Roseibium litorale sp. nov., isolated from a tidal flat sediment and proposal for the reclassification of Labrenzia polysiphoniae as Roseibium polysiphoniae comb. nov.</title>
        <authorList>
            <person name="Liu Y."/>
            <person name="Pei T."/>
            <person name="Du J."/>
            <person name="Chao M."/>
            <person name="Deng M.R."/>
            <person name="Zhu H."/>
        </authorList>
    </citation>
    <scope>NUCLEOTIDE SEQUENCE [LARGE SCALE GENOMIC DNA]</scope>
    <source>
        <strain evidence="4 5">4C16A</strain>
    </source>
</reference>
<gene>
    <name evidence="4" type="ORF">IG616_17440</name>
</gene>
<dbReference type="RefSeq" id="WP_192149457.1">
    <property type="nucleotide sequence ID" value="NZ_JACYXI010000012.1"/>
</dbReference>
<accession>A0ABR9CR76</accession>
<keyword evidence="5" id="KW-1185">Reference proteome</keyword>
<evidence type="ECO:0000256" key="2">
    <source>
        <dbReference type="ARBA" id="ARBA00044954"/>
    </source>
</evidence>
<dbReference type="InterPro" id="IPR007774">
    <property type="entry name" value="Put_N_fixation"/>
</dbReference>
<evidence type="ECO:0008006" key="6">
    <source>
        <dbReference type="Google" id="ProtNLM"/>
    </source>
</evidence>
<keyword evidence="3" id="KW-0175">Coiled coil</keyword>
<protein>
    <recommendedName>
        <fullName evidence="6">Rop-like</fullName>
    </recommendedName>
</protein>
<dbReference type="EMBL" id="JACYXI010000012">
    <property type="protein sequence ID" value="MBD8893332.1"/>
    <property type="molecule type" value="Genomic_DNA"/>
</dbReference>
<evidence type="ECO:0000313" key="4">
    <source>
        <dbReference type="EMBL" id="MBD8893332.1"/>
    </source>
</evidence>
<evidence type="ECO:0000313" key="5">
    <source>
        <dbReference type="Proteomes" id="UP000632063"/>
    </source>
</evidence>
<evidence type="ECO:0000256" key="3">
    <source>
        <dbReference type="SAM" id="Coils"/>
    </source>
</evidence>
<dbReference type="Proteomes" id="UP000632063">
    <property type="component" value="Unassembled WGS sequence"/>
</dbReference>
<name>A0ABR9CR76_9HYPH</name>
<proteinExistence type="inferred from homology"/>
<comment type="similarity">
    <text evidence="2">Belongs to the UPF0437 family.</text>
</comment>
<dbReference type="InterPro" id="IPR029012">
    <property type="entry name" value="Helix_hairpin_bin_sf"/>
</dbReference>
<dbReference type="PIRSF" id="PIRSF037676">
    <property type="entry name" value="DUF683"/>
    <property type="match status" value="1"/>
</dbReference>
<dbReference type="Gene3D" id="1.10.287.660">
    <property type="entry name" value="Helix hairpin bin"/>
    <property type="match status" value="1"/>
</dbReference>
<dbReference type="Pfam" id="PF05082">
    <property type="entry name" value="Rop-like"/>
    <property type="match status" value="1"/>
</dbReference>
<comment type="caution">
    <text evidence="4">The sequence shown here is derived from an EMBL/GenBank/DDBJ whole genome shotgun (WGS) entry which is preliminary data.</text>
</comment>
<keyword evidence="1" id="KW-0535">Nitrogen fixation</keyword>
<sequence>MNDVETLKAEVKKLSSRATALKMDLHDLAEDLPVNWQSIMNVAQETYSTYQALESKRAELKQLEA</sequence>
<feature type="coiled-coil region" evidence="3">
    <location>
        <begin position="4"/>
        <end position="63"/>
    </location>
</feature>